<dbReference type="RefSeq" id="WP_269038608.1">
    <property type="nucleotide sequence ID" value="NZ_CP114040.1"/>
</dbReference>
<feature type="compositionally biased region" description="Low complexity" evidence="1">
    <location>
        <begin position="33"/>
        <end position="62"/>
    </location>
</feature>
<sequence length="290" mass="30709">MIRMIGVSAILGLVTLGCGSDTPDESSSDEGDASGTSTGGASSSTTGSIEPTSSSTASATTAEEPEPEPACGPPPEGVVVSVMIDGSEPSTLGDMRFDQACEVTEVEDDGAGGYKLGFACTDEMGQPIAHRLALTLEPPGVAPVAVGEAVQLRLHNDNPFYANTFVTLRDPEGALLLAFLAAEAVPDAFTDEYWAEYYPPSDFYAPLVLDRVWLCEATCTSSACPCRERGAIDFMLDGEVARVWEGNRGQFAAVQLELRVYLSSAVDWQICEMPTDTTSTWTTLLVTRQP</sequence>
<accession>A0ABY7HAH0</accession>
<dbReference type="Proteomes" id="UP001164459">
    <property type="component" value="Chromosome"/>
</dbReference>
<evidence type="ECO:0008006" key="4">
    <source>
        <dbReference type="Google" id="ProtNLM"/>
    </source>
</evidence>
<dbReference type="PROSITE" id="PS51257">
    <property type="entry name" value="PROKAR_LIPOPROTEIN"/>
    <property type="match status" value="1"/>
</dbReference>
<gene>
    <name evidence="2" type="ORF">O0S08_08900</name>
</gene>
<feature type="compositionally biased region" description="Acidic residues" evidence="1">
    <location>
        <begin position="22"/>
        <end position="32"/>
    </location>
</feature>
<proteinExistence type="predicted"/>
<dbReference type="EMBL" id="CP114040">
    <property type="protein sequence ID" value="WAS96267.1"/>
    <property type="molecule type" value="Genomic_DNA"/>
</dbReference>
<feature type="region of interest" description="Disordered" evidence="1">
    <location>
        <begin position="20"/>
        <end position="78"/>
    </location>
</feature>
<name>A0ABY7HAH0_9BACT</name>
<keyword evidence="3" id="KW-1185">Reference proteome</keyword>
<evidence type="ECO:0000313" key="3">
    <source>
        <dbReference type="Proteomes" id="UP001164459"/>
    </source>
</evidence>
<organism evidence="2 3">
    <name type="scientific">Nannocystis punicea</name>
    <dbReference type="NCBI Taxonomy" id="2995304"/>
    <lineage>
        <taxon>Bacteria</taxon>
        <taxon>Pseudomonadati</taxon>
        <taxon>Myxococcota</taxon>
        <taxon>Polyangia</taxon>
        <taxon>Nannocystales</taxon>
        <taxon>Nannocystaceae</taxon>
        <taxon>Nannocystis</taxon>
    </lineage>
</organism>
<evidence type="ECO:0000313" key="2">
    <source>
        <dbReference type="EMBL" id="WAS96267.1"/>
    </source>
</evidence>
<protein>
    <recommendedName>
        <fullName evidence="4">Lipoprotein</fullName>
    </recommendedName>
</protein>
<reference evidence="2" key="1">
    <citation type="submission" date="2022-11" db="EMBL/GenBank/DDBJ databases">
        <title>Minimal conservation of predation-associated metabolite biosynthetic gene clusters underscores biosynthetic potential of Myxococcota including descriptions for ten novel species: Archangium lansinium sp. nov., Myxococcus landrumus sp. nov., Nannocystis bai.</title>
        <authorList>
            <person name="Ahearne A."/>
            <person name="Stevens C."/>
            <person name="Dowd S."/>
        </authorList>
    </citation>
    <scope>NUCLEOTIDE SEQUENCE</scope>
    <source>
        <strain evidence="2">Fl3</strain>
    </source>
</reference>
<evidence type="ECO:0000256" key="1">
    <source>
        <dbReference type="SAM" id="MobiDB-lite"/>
    </source>
</evidence>